<accession>A0A9N9D167</accession>
<evidence type="ECO:0000313" key="1">
    <source>
        <dbReference type="EMBL" id="CAG8619262.1"/>
    </source>
</evidence>
<dbReference type="OrthoDB" id="2322866at2759"/>
<gene>
    <name evidence="1" type="ORF">AMORRO_LOCUS8583</name>
</gene>
<proteinExistence type="predicted"/>
<protein>
    <submittedName>
        <fullName evidence="1">164_t:CDS:1</fullName>
    </submittedName>
</protein>
<keyword evidence="2" id="KW-1185">Reference proteome</keyword>
<sequence length="582" mass="67528">MSALDEDCLAVVFDLLSYESHTLYCCIQVNRLWFRLAAPFLWKRPMASFNSFSFSHESGYLKTSSLIETFFTSLIYNAQQLDTSFSGTRVARPLCNYVSFIRELDIDLIRLAIIGWLCHTYTDSERRRKMVSILLGRFISQINSIFMPNILDEIYVRTGKMLMTQCTKMWYLSLNSFSETKESFIDPYPPSSYKIVGYPGADKCLSHLVGLSCKANEQLITMLNGISVIANNIRILKIDWSRGTKPSGFYQESSEAKAMTDFIKSQSSLCDIELYKFHIDSPFLMNRLTTIANSLTKLTFRKVTIGEFQCFSPISQLVNLRELAFIDCEFWNDGSSLNLLKFPYLHSLELNSSYPLQVFLPSSESNISSSWPVADLDDVDSRDLSSSDDSLKENSNTPLRHFTFIHIPATEHKLILRYIACNFNNVTHFTCNEFIHDFRPFNQFFAFCKFLKKIIIKNKVFRTGGEAADTVTETVIDDFFLQVKHPHWKDLYHLELHGYFYFSVESLETFFKNSKFRLLNFVIKRSLCFGNQHLKVLLDHQGEHLKKVRLSGNKKLYKNLRNKAISEYEIDLDYKFFTNKDI</sequence>
<evidence type="ECO:0000313" key="2">
    <source>
        <dbReference type="Proteomes" id="UP000789342"/>
    </source>
</evidence>
<dbReference type="EMBL" id="CAJVPV010007473">
    <property type="protein sequence ID" value="CAG8619262.1"/>
    <property type="molecule type" value="Genomic_DNA"/>
</dbReference>
<comment type="caution">
    <text evidence="1">The sequence shown here is derived from an EMBL/GenBank/DDBJ whole genome shotgun (WGS) entry which is preliminary data.</text>
</comment>
<name>A0A9N9D167_9GLOM</name>
<dbReference type="AlphaFoldDB" id="A0A9N9D167"/>
<dbReference type="Gene3D" id="3.80.10.10">
    <property type="entry name" value="Ribonuclease Inhibitor"/>
    <property type="match status" value="1"/>
</dbReference>
<dbReference type="Proteomes" id="UP000789342">
    <property type="component" value="Unassembled WGS sequence"/>
</dbReference>
<dbReference type="InterPro" id="IPR032675">
    <property type="entry name" value="LRR_dom_sf"/>
</dbReference>
<organism evidence="1 2">
    <name type="scientific">Acaulospora morrowiae</name>
    <dbReference type="NCBI Taxonomy" id="94023"/>
    <lineage>
        <taxon>Eukaryota</taxon>
        <taxon>Fungi</taxon>
        <taxon>Fungi incertae sedis</taxon>
        <taxon>Mucoromycota</taxon>
        <taxon>Glomeromycotina</taxon>
        <taxon>Glomeromycetes</taxon>
        <taxon>Diversisporales</taxon>
        <taxon>Acaulosporaceae</taxon>
        <taxon>Acaulospora</taxon>
    </lineage>
</organism>
<reference evidence="1" key="1">
    <citation type="submission" date="2021-06" db="EMBL/GenBank/DDBJ databases">
        <authorList>
            <person name="Kallberg Y."/>
            <person name="Tangrot J."/>
            <person name="Rosling A."/>
        </authorList>
    </citation>
    <scope>NUCLEOTIDE SEQUENCE</scope>
    <source>
        <strain evidence="1">CL551</strain>
    </source>
</reference>